<evidence type="ECO:0000313" key="1">
    <source>
        <dbReference type="EMBL" id="UYV71168.1"/>
    </source>
</evidence>
<gene>
    <name evidence="1" type="ORF">LAZ67_8001987</name>
</gene>
<keyword evidence="2" id="KW-1185">Reference proteome</keyword>
<name>A0ABY6KR73_9ARAC</name>
<dbReference type="Proteomes" id="UP001235939">
    <property type="component" value="Chromosome 08"/>
</dbReference>
<sequence length="101" mass="11103">MGIAVKIHPSHSLNSGNFKVPRGTTVMRIAFKLETTARSRNLFSPLQFPTKDTSLVSLVLAEQPLVMELPLVSPASCELRSVIRFLAAKKNSAKDIHTELC</sequence>
<evidence type="ECO:0000313" key="2">
    <source>
        <dbReference type="Proteomes" id="UP001235939"/>
    </source>
</evidence>
<protein>
    <submittedName>
        <fullName evidence="1">Uncharacterized protein</fullName>
    </submittedName>
</protein>
<dbReference type="EMBL" id="CP092870">
    <property type="protein sequence ID" value="UYV71168.1"/>
    <property type="molecule type" value="Genomic_DNA"/>
</dbReference>
<accession>A0ABY6KR73</accession>
<proteinExistence type="predicted"/>
<reference evidence="1 2" key="1">
    <citation type="submission" date="2022-01" db="EMBL/GenBank/DDBJ databases">
        <title>A chromosomal length assembly of Cordylochernes scorpioides.</title>
        <authorList>
            <person name="Zeh D."/>
            <person name="Zeh J."/>
        </authorList>
    </citation>
    <scope>NUCLEOTIDE SEQUENCE [LARGE SCALE GENOMIC DNA]</scope>
    <source>
        <strain evidence="1">IN4F17</strain>
        <tissue evidence="1">Whole Body</tissue>
    </source>
</reference>
<organism evidence="1 2">
    <name type="scientific">Cordylochernes scorpioides</name>
    <dbReference type="NCBI Taxonomy" id="51811"/>
    <lineage>
        <taxon>Eukaryota</taxon>
        <taxon>Metazoa</taxon>
        <taxon>Ecdysozoa</taxon>
        <taxon>Arthropoda</taxon>
        <taxon>Chelicerata</taxon>
        <taxon>Arachnida</taxon>
        <taxon>Pseudoscorpiones</taxon>
        <taxon>Cheliferoidea</taxon>
        <taxon>Chernetidae</taxon>
        <taxon>Cordylochernes</taxon>
    </lineage>
</organism>